<dbReference type="Pfam" id="PF00999">
    <property type="entry name" value="Na_H_Exchanger"/>
    <property type="match status" value="1"/>
</dbReference>
<feature type="transmembrane region" description="Helical" evidence="10">
    <location>
        <begin position="30"/>
        <end position="49"/>
    </location>
</feature>
<protein>
    <submittedName>
        <fullName evidence="13">Cation:proton antiporter</fullName>
    </submittedName>
</protein>
<evidence type="ECO:0000256" key="2">
    <source>
        <dbReference type="ARBA" id="ARBA00005551"/>
    </source>
</evidence>
<feature type="transmembrane region" description="Helical" evidence="10">
    <location>
        <begin position="146"/>
        <end position="170"/>
    </location>
</feature>
<dbReference type="AlphaFoldDB" id="A0A951PCS3"/>
<keyword evidence="5" id="KW-0050">Antiport</keyword>
<comment type="caution">
    <text evidence="13">The sequence shown here is derived from an EMBL/GenBank/DDBJ whole genome shotgun (WGS) entry which is preliminary data.</text>
</comment>
<reference evidence="13" key="1">
    <citation type="submission" date="2021-05" db="EMBL/GenBank/DDBJ databases">
        <authorList>
            <person name="Pietrasiak N."/>
            <person name="Ward R."/>
            <person name="Stajich J.E."/>
            <person name="Kurbessoian T."/>
        </authorList>
    </citation>
    <scope>NUCLEOTIDE SEQUENCE</scope>
    <source>
        <strain evidence="13">GSE-TBD4-15B</strain>
    </source>
</reference>
<feature type="transmembrane region" description="Helical" evidence="10">
    <location>
        <begin position="6"/>
        <end position="23"/>
    </location>
</feature>
<keyword evidence="8" id="KW-0406">Ion transport</keyword>
<dbReference type="InterPro" id="IPR006153">
    <property type="entry name" value="Cation/H_exchanger_TM"/>
</dbReference>
<keyword evidence="6 10" id="KW-0812">Transmembrane</keyword>
<evidence type="ECO:0000313" key="14">
    <source>
        <dbReference type="Proteomes" id="UP000707356"/>
    </source>
</evidence>
<feature type="transmembrane region" description="Helical" evidence="10">
    <location>
        <begin position="293"/>
        <end position="314"/>
    </location>
</feature>
<evidence type="ECO:0000256" key="8">
    <source>
        <dbReference type="ARBA" id="ARBA00023065"/>
    </source>
</evidence>
<sequence>MHLEPLASFVILLAVILILPICFERLRLPGLLGLLLAGVVLGEHGLQVLSSESETIRLLSGIGVIYLLFVSGLEIDLAQFQATRSRSAGFGMLTFAIPMVMGIGVGRLFGFDWNASVLIGSLFASHTLLAYPIISRLGVITNEAVTVTIGATIFTDVGALLVLAICVGINKGSFSALSLVSLLLSLMIYSALVLFGLHWLGKAVFQRSGDQEAVQFLFVLLAVFSAALGAELIGVEKIVGAFLAGLAVNGLVSEGTVKEKILFVGNVLFIPIFFVDIGLLIDLPAFARSIGSLGLTLAIVAGLILSKFLAAFCAQMLYRYSWREGITMWSLSLPQVAATLAATFVGYREGMLSEGVLNSVIVLMLVTATLGPLITSRAAAGLIPQLEVAKALESDLDIRPEADLTVVVPVYNPNTQRDLIHFGALLTGRGAGSLMPLAIAAAQAHLDIPELENAFQRSQELLARAVTLGREFGAKVQPLLRIDDDIAQGISRASREQQASLIVIGWSGKTGLQTKLFGSLIEQVLWSAHCPVAVTKLLSSPDQIRQILVPIEIPDREALLALQFAAKLAQANQASITLLHVVVPAVSDERADWIEAQFNGLVAQMKQPAQVKLVCSRDVVGAIVQQAQSSDLVILRASRRRTGSLGEVKLGELTAPILAQLHCSVVMLGEPQHHMP</sequence>
<feature type="transmembrane region" description="Helical" evidence="10">
    <location>
        <begin position="261"/>
        <end position="281"/>
    </location>
</feature>
<evidence type="ECO:0000313" key="13">
    <source>
        <dbReference type="EMBL" id="MBW4466044.1"/>
    </source>
</evidence>
<feature type="transmembrane region" description="Helical" evidence="10">
    <location>
        <begin position="115"/>
        <end position="134"/>
    </location>
</feature>
<keyword evidence="9 10" id="KW-0472">Membrane</keyword>
<evidence type="ECO:0000256" key="6">
    <source>
        <dbReference type="ARBA" id="ARBA00022692"/>
    </source>
</evidence>
<dbReference type="InterPro" id="IPR006015">
    <property type="entry name" value="Universal_stress_UspA"/>
</dbReference>
<feature type="domain" description="UspA" evidence="11">
    <location>
        <begin position="406"/>
        <end position="536"/>
    </location>
</feature>
<comment type="similarity">
    <text evidence="3">Belongs to the universal stress protein A family.</text>
</comment>
<dbReference type="PANTHER" id="PTHR43562:SF4">
    <property type="entry name" value="NA(+)_H(+) ANTIPORTER NHAS5"/>
    <property type="match status" value="1"/>
</dbReference>
<dbReference type="InterPro" id="IPR006016">
    <property type="entry name" value="UspA"/>
</dbReference>
<evidence type="ECO:0000256" key="1">
    <source>
        <dbReference type="ARBA" id="ARBA00004141"/>
    </source>
</evidence>
<evidence type="ECO:0000256" key="10">
    <source>
        <dbReference type="SAM" id="Phobius"/>
    </source>
</evidence>
<comment type="similarity">
    <text evidence="2">Belongs to the monovalent cation:proton antiporter 2 (CPA2) transporter (TC 2.A.37) family.</text>
</comment>
<dbReference type="Proteomes" id="UP000707356">
    <property type="component" value="Unassembled WGS sequence"/>
</dbReference>
<dbReference type="PRINTS" id="PR01438">
    <property type="entry name" value="UNVRSLSTRESS"/>
</dbReference>
<reference evidence="13" key="2">
    <citation type="journal article" date="2022" name="Microbiol. Resour. Announc.">
        <title>Metagenome Sequencing to Explore Phylogenomics of Terrestrial Cyanobacteria.</title>
        <authorList>
            <person name="Ward R.D."/>
            <person name="Stajich J.E."/>
            <person name="Johansen J.R."/>
            <person name="Huntemann M."/>
            <person name="Clum A."/>
            <person name="Foster B."/>
            <person name="Foster B."/>
            <person name="Roux S."/>
            <person name="Palaniappan K."/>
            <person name="Varghese N."/>
            <person name="Mukherjee S."/>
            <person name="Reddy T.B.K."/>
            <person name="Daum C."/>
            <person name="Copeland A."/>
            <person name="Chen I.A."/>
            <person name="Ivanova N.N."/>
            <person name="Kyrpides N.C."/>
            <person name="Shapiro N."/>
            <person name="Eloe-Fadrosh E.A."/>
            <person name="Pietrasiak N."/>
        </authorList>
    </citation>
    <scope>NUCLEOTIDE SEQUENCE</scope>
    <source>
        <strain evidence="13">GSE-TBD4-15B</strain>
    </source>
</reference>
<feature type="transmembrane region" description="Helical" evidence="10">
    <location>
        <begin position="176"/>
        <end position="201"/>
    </location>
</feature>
<proteinExistence type="inferred from homology"/>
<evidence type="ECO:0000256" key="5">
    <source>
        <dbReference type="ARBA" id="ARBA00022449"/>
    </source>
</evidence>
<dbReference type="Pfam" id="PF00582">
    <property type="entry name" value="Usp"/>
    <property type="match status" value="2"/>
</dbReference>
<name>A0A951PCS3_9CYAN</name>
<evidence type="ECO:0000259" key="12">
    <source>
        <dbReference type="Pfam" id="PF00999"/>
    </source>
</evidence>
<feature type="domain" description="UspA" evidence="11">
    <location>
        <begin position="545"/>
        <end position="667"/>
    </location>
</feature>
<feature type="transmembrane region" description="Helical" evidence="10">
    <location>
        <begin position="87"/>
        <end position="109"/>
    </location>
</feature>
<evidence type="ECO:0000256" key="4">
    <source>
        <dbReference type="ARBA" id="ARBA00022448"/>
    </source>
</evidence>
<dbReference type="Gene3D" id="3.40.50.12370">
    <property type="match status" value="1"/>
</dbReference>
<dbReference type="InterPro" id="IPR038770">
    <property type="entry name" value="Na+/solute_symporter_sf"/>
</dbReference>
<evidence type="ECO:0000259" key="11">
    <source>
        <dbReference type="Pfam" id="PF00582"/>
    </source>
</evidence>
<dbReference type="SUPFAM" id="SSF52402">
    <property type="entry name" value="Adenine nucleotide alpha hydrolases-like"/>
    <property type="match status" value="2"/>
</dbReference>
<gene>
    <name evidence="13" type="ORF">KME07_11475</name>
</gene>
<feature type="transmembrane region" description="Helical" evidence="10">
    <location>
        <begin position="213"/>
        <end position="232"/>
    </location>
</feature>
<dbReference type="GO" id="GO:0015297">
    <property type="term" value="F:antiporter activity"/>
    <property type="evidence" value="ECO:0007669"/>
    <property type="project" value="UniProtKB-KW"/>
</dbReference>
<dbReference type="Gene3D" id="1.20.1530.20">
    <property type="match status" value="1"/>
</dbReference>
<dbReference type="EMBL" id="JAHHHV010000065">
    <property type="protein sequence ID" value="MBW4466044.1"/>
    <property type="molecule type" value="Genomic_DNA"/>
</dbReference>
<dbReference type="GO" id="GO:1902600">
    <property type="term" value="P:proton transmembrane transport"/>
    <property type="evidence" value="ECO:0007669"/>
    <property type="project" value="InterPro"/>
</dbReference>
<evidence type="ECO:0000256" key="7">
    <source>
        <dbReference type="ARBA" id="ARBA00022989"/>
    </source>
</evidence>
<feature type="transmembrane region" description="Helical" evidence="10">
    <location>
        <begin position="55"/>
        <end position="75"/>
    </location>
</feature>
<dbReference type="GO" id="GO:0016020">
    <property type="term" value="C:membrane"/>
    <property type="evidence" value="ECO:0007669"/>
    <property type="project" value="UniProtKB-SubCell"/>
</dbReference>
<evidence type="ECO:0000256" key="3">
    <source>
        <dbReference type="ARBA" id="ARBA00008791"/>
    </source>
</evidence>
<feature type="domain" description="Cation/H+ exchanger transmembrane" evidence="12">
    <location>
        <begin position="13"/>
        <end position="376"/>
    </location>
</feature>
<keyword evidence="7 10" id="KW-1133">Transmembrane helix</keyword>
<feature type="transmembrane region" description="Helical" evidence="10">
    <location>
        <begin position="326"/>
        <end position="347"/>
    </location>
</feature>
<feature type="transmembrane region" description="Helical" evidence="10">
    <location>
        <begin position="359"/>
        <end position="380"/>
    </location>
</feature>
<dbReference type="PANTHER" id="PTHR43562">
    <property type="entry name" value="NAPA-TYPE SODIUM/HYDROGEN ANTIPORTER"/>
    <property type="match status" value="1"/>
</dbReference>
<comment type="subcellular location">
    <subcellularLocation>
        <location evidence="1">Membrane</location>
        <topology evidence="1">Multi-pass membrane protein</topology>
    </subcellularLocation>
</comment>
<evidence type="ECO:0000256" key="9">
    <source>
        <dbReference type="ARBA" id="ARBA00023136"/>
    </source>
</evidence>
<accession>A0A951PCS3</accession>
<organism evidence="13 14">
    <name type="scientific">Pegethrix bostrychoides GSE-TBD4-15B</name>
    <dbReference type="NCBI Taxonomy" id="2839662"/>
    <lineage>
        <taxon>Bacteria</taxon>
        <taxon>Bacillati</taxon>
        <taxon>Cyanobacteriota</taxon>
        <taxon>Cyanophyceae</taxon>
        <taxon>Oculatellales</taxon>
        <taxon>Oculatellaceae</taxon>
        <taxon>Pegethrix</taxon>
    </lineage>
</organism>
<keyword evidence="4" id="KW-0813">Transport</keyword>